<protein>
    <submittedName>
        <fullName evidence="1">Uncharacterized protein</fullName>
    </submittedName>
</protein>
<dbReference type="GeneID" id="26630823"/>
<dbReference type="RefSeq" id="YP_009204232.1">
    <property type="nucleotide sequence ID" value="NC_028861.1"/>
</dbReference>
<sequence length="154" mass="17544">MTAPKDATPLGEARDWLRERVDDGETCPCCGQFAKVYKRRITANIAAVLVRMWRTAGRDWAYLPALRSAGQDEVIARHWELIEPMPDVEREDGSKRVGYWRLTDVGEAFVRNQTRIPVHARIYNGRMLGYAGEATTNIVESLGHRFDYSELMSA</sequence>
<evidence type="ECO:0000313" key="1">
    <source>
        <dbReference type="EMBL" id="AKF14478.1"/>
    </source>
</evidence>
<evidence type="ECO:0000313" key="2">
    <source>
        <dbReference type="Proteomes" id="UP000203806"/>
    </source>
</evidence>
<gene>
    <name evidence="1" type="primary">41</name>
    <name evidence="1" type="ORF">SEA_FLAGSTAFF_41</name>
</gene>
<reference evidence="1 2" key="1">
    <citation type="journal article" date="2015" name="Genome Announc.">
        <title>Genome Sequences of Cluster G Mycobacteriophages Cambiare, FlagStaff, and MOOREtheMARYer.</title>
        <authorList>
            <person name="Pope W.H."/>
            <person name="Augustine D.A."/>
            <person name="Carroll D.C."/>
            <person name="Duncan J.C."/>
            <person name="Harwi K.M."/>
            <person name="Howry R."/>
            <person name="Jagessar B."/>
            <person name="Lum B.A."/>
            <person name="Meinert J.W."/>
            <person name="Migliozzi J.S."/>
            <person name="Milliken K.A."/>
            <person name="Mitchell C.J."/>
            <person name="Nalatwad A.S."/>
            <person name="Orlandini K.C."/>
            <person name="Rhein M.J."/>
            <person name="Saravanan V."/>
            <person name="Seese B.A."/>
            <person name="Schiebel J.G."/>
            <person name="Thomas K.B."/>
            <person name="Adkins N.L."/>
            <person name="Cohen K.L."/>
            <person name="Iyengar V.B."/>
            <person name="Kim H."/>
            <person name="Kramer Z.J."/>
            <person name="Montgomery M.T."/>
            <person name="Schafer C.E."/>
            <person name="Wilkes K.E."/>
            <person name="Grubb S.R."/>
            <person name="Warner M.H."/>
            <person name="Bowman C.A."/>
            <person name="Russell D.A."/>
            <person name="Hatfull G.F."/>
        </authorList>
    </citation>
    <scope>NUCLEOTIDE SEQUENCE [LARGE SCALE GENOMIC DNA]</scope>
</reference>
<keyword evidence="2" id="KW-1185">Reference proteome</keyword>
<name>A0A0F6WE54_9CAUD</name>
<dbReference type="KEGG" id="vg:26630823"/>
<dbReference type="EMBL" id="KR080197">
    <property type="protein sequence ID" value="AKF14478.1"/>
    <property type="molecule type" value="Genomic_DNA"/>
</dbReference>
<accession>A0A0F6WE54</accession>
<organism evidence="1 2">
    <name type="scientific">Mycobacterium phage FlagStaff</name>
    <dbReference type="NCBI Taxonomy" id="1647304"/>
    <lineage>
        <taxon>Viruses</taxon>
        <taxon>Duplodnaviria</taxon>
        <taxon>Heunggongvirae</taxon>
        <taxon>Uroviricota</taxon>
        <taxon>Caudoviricetes</taxon>
        <taxon>Gclasvirinae</taxon>
        <taxon>Avocadovirus</taxon>
        <taxon>Avocadovirus flagstaff</taxon>
    </lineage>
</organism>
<dbReference type="OrthoDB" id="12661at10239"/>
<dbReference type="Proteomes" id="UP000203806">
    <property type="component" value="Segment"/>
</dbReference>
<proteinExistence type="predicted"/>